<dbReference type="SUPFAM" id="SSF56214">
    <property type="entry name" value="4'-phosphopantetheinyl transferase"/>
    <property type="match status" value="2"/>
</dbReference>
<comment type="similarity">
    <text evidence="1">Belongs to the P-Pant transferase superfamily. Gsp/Sfp/HetI/AcpT family.</text>
</comment>
<accession>A0AAE3QNH3</accession>
<comment type="caution">
    <text evidence="4">The sequence shown here is derived from an EMBL/GenBank/DDBJ whole genome shotgun (WGS) entry which is preliminary data.</text>
</comment>
<gene>
    <name evidence="4" type="ORF">QNI16_09235</name>
</gene>
<evidence type="ECO:0000313" key="5">
    <source>
        <dbReference type="Proteomes" id="UP001241110"/>
    </source>
</evidence>
<feature type="domain" description="4'-phosphopantetheinyl transferase" evidence="3">
    <location>
        <begin position="138"/>
        <end position="220"/>
    </location>
</feature>
<proteinExistence type="inferred from homology"/>
<evidence type="ECO:0000256" key="2">
    <source>
        <dbReference type="ARBA" id="ARBA00022679"/>
    </source>
</evidence>
<protein>
    <submittedName>
        <fullName evidence="4">4'-phosphopantetheinyl transferase superfamily protein</fullName>
    </submittedName>
</protein>
<dbReference type="InterPro" id="IPR050559">
    <property type="entry name" value="P-Pant_transferase_sf"/>
</dbReference>
<dbReference type="Gene3D" id="3.90.470.20">
    <property type="entry name" value="4'-phosphopantetheinyl transferase domain"/>
    <property type="match status" value="2"/>
</dbReference>
<sequence>MKSLPVGFSFRTLISLHPLILQRQDCQFQAILGFCDSDSHLLESIQEEFLHPEEIVYLKELKLDKTRSEFLRSRYLVKKALATYSLQEEPTEIQIGKGIFQQPLLLTRYHYQLDLSISHHTTLAACLIFPQQHPMSLDVEVCNPSIISLTKNEVTEHEKKLYCNTRESETIFFTRLWTIKEALSKVLKTGMMVPFHKLETENMTYQGNIVTSYYTDFIQYKAISFQRKDSICTIALPRASTLLFSTQIP</sequence>
<dbReference type="PANTHER" id="PTHR12215:SF10">
    <property type="entry name" value="L-AMINOADIPATE-SEMIALDEHYDE DEHYDROGENASE-PHOSPHOPANTETHEINYL TRANSFERASE"/>
    <property type="match status" value="1"/>
</dbReference>
<dbReference type="AlphaFoldDB" id="A0AAE3QNH3"/>
<evidence type="ECO:0000256" key="1">
    <source>
        <dbReference type="ARBA" id="ARBA00010990"/>
    </source>
</evidence>
<keyword evidence="2 4" id="KW-0808">Transferase</keyword>
<dbReference type="InterPro" id="IPR008278">
    <property type="entry name" value="4-PPantetheinyl_Trfase_dom"/>
</dbReference>
<dbReference type="GO" id="GO:0000287">
    <property type="term" value="F:magnesium ion binding"/>
    <property type="evidence" value="ECO:0007669"/>
    <property type="project" value="InterPro"/>
</dbReference>
<evidence type="ECO:0000313" key="4">
    <source>
        <dbReference type="EMBL" id="MDJ1480665.1"/>
    </source>
</evidence>
<dbReference type="EMBL" id="JASJOS010000004">
    <property type="protein sequence ID" value="MDJ1480665.1"/>
    <property type="molecule type" value="Genomic_DNA"/>
</dbReference>
<name>A0AAE3QNH3_9BACT</name>
<dbReference type="GO" id="GO:0005829">
    <property type="term" value="C:cytosol"/>
    <property type="evidence" value="ECO:0007669"/>
    <property type="project" value="TreeGrafter"/>
</dbReference>
<organism evidence="4 5">
    <name type="scientific">Xanthocytophaga flava</name>
    <dbReference type="NCBI Taxonomy" id="3048013"/>
    <lineage>
        <taxon>Bacteria</taxon>
        <taxon>Pseudomonadati</taxon>
        <taxon>Bacteroidota</taxon>
        <taxon>Cytophagia</taxon>
        <taxon>Cytophagales</taxon>
        <taxon>Rhodocytophagaceae</taxon>
        <taxon>Xanthocytophaga</taxon>
    </lineage>
</organism>
<dbReference type="RefSeq" id="WP_313977532.1">
    <property type="nucleotide sequence ID" value="NZ_JASJOS010000004.1"/>
</dbReference>
<dbReference type="InterPro" id="IPR037143">
    <property type="entry name" value="4-PPantetheinyl_Trfase_dom_sf"/>
</dbReference>
<reference evidence="4" key="1">
    <citation type="submission" date="2023-05" db="EMBL/GenBank/DDBJ databases">
        <authorList>
            <person name="Zhang X."/>
        </authorList>
    </citation>
    <scope>NUCLEOTIDE SEQUENCE</scope>
    <source>
        <strain evidence="4">YF14B1</strain>
    </source>
</reference>
<dbReference type="PANTHER" id="PTHR12215">
    <property type="entry name" value="PHOSPHOPANTETHEINE TRANSFERASE"/>
    <property type="match status" value="1"/>
</dbReference>
<evidence type="ECO:0000259" key="3">
    <source>
        <dbReference type="Pfam" id="PF01648"/>
    </source>
</evidence>
<dbReference type="Pfam" id="PF01648">
    <property type="entry name" value="ACPS"/>
    <property type="match status" value="1"/>
</dbReference>
<dbReference type="Proteomes" id="UP001241110">
    <property type="component" value="Unassembled WGS sequence"/>
</dbReference>
<dbReference type="GO" id="GO:0008897">
    <property type="term" value="F:holo-[acyl-carrier-protein] synthase activity"/>
    <property type="evidence" value="ECO:0007669"/>
    <property type="project" value="InterPro"/>
</dbReference>
<dbReference type="GO" id="GO:0019878">
    <property type="term" value="P:lysine biosynthetic process via aminoadipic acid"/>
    <property type="evidence" value="ECO:0007669"/>
    <property type="project" value="TreeGrafter"/>
</dbReference>